<reference evidence="3 4" key="1">
    <citation type="submission" date="2016-07" db="EMBL/GenBank/DDBJ databases">
        <title>Multiple horizontal gene transfer events from other fungi enriched the ability of initially mycotrophic Trichoderma (Ascomycota) to feed on dead plant biomass.</title>
        <authorList>
            <consortium name="DOE Joint Genome Institute"/>
            <person name="Aerts A."/>
            <person name="Atanasova L."/>
            <person name="Chenthamara K."/>
            <person name="Zhang J."/>
            <person name="Grujic M."/>
            <person name="Henrissat B."/>
            <person name="Kuo A."/>
            <person name="Salamov A."/>
            <person name="Lipzen A."/>
            <person name="Labutti K."/>
            <person name="Barry K."/>
            <person name="Miao Y."/>
            <person name="Rahimi M.J."/>
            <person name="Shen Q."/>
            <person name="Grigoriev I.V."/>
            <person name="Kubicek C.P."/>
            <person name="Druzhinina I.S."/>
        </authorList>
    </citation>
    <scope>NUCLEOTIDE SEQUENCE [LARGE SCALE GENOMIC DNA]</scope>
    <source>
        <strain evidence="3 4">CBS 226.95</strain>
    </source>
</reference>
<evidence type="ECO:0000256" key="2">
    <source>
        <dbReference type="SAM" id="MobiDB-lite"/>
    </source>
</evidence>
<keyword evidence="4" id="KW-1185">Reference proteome</keyword>
<accession>A0A2T4ADE4</accession>
<feature type="region of interest" description="Disordered" evidence="2">
    <location>
        <begin position="1"/>
        <end position="91"/>
    </location>
</feature>
<dbReference type="Proteomes" id="UP000241690">
    <property type="component" value="Unassembled WGS sequence"/>
</dbReference>
<organism evidence="3 4">
    <name type="scientific">Trichoderma harzianum CBS 226.95</name>
    <dbReference type="NCBI Taxonomy" id="983964"/>
    <lineage>
        <taxon>Eukaryota</taxon>
        <taxon>Fungi</taxon>
        <taxon>Dikarya</taxon>
        <taxon>Ascomycota</taxon>
        <taxon>Pezizomycotina</taxon>
        <taxon>Sordariomycetes</taxon>
        <taxon>Hypocreomycetidae</taxon>
        <taxon>Hypocreales</taxon>
        <taxon>Hypocreaceae</taxon>
        <taxon>Trichoderma</taxon>
    </lineage>
</organism>
<keyword evidence="1" id="KW-0175">Coiled coil</keyword>
<feature type="coiled-coil region" evidence="1">
    <location>
        <begin position="134"/>
        <end position="168"/>
    </location>
</feature>
<sequence length="201" mass="23312">MEFFATFPLTGAKRKTTILTNEPQKKPKVACSATTSEIDDGNENEGDDEAEYYEEGEDEGEDEDKDGQDGNEDENKHNEDKNEEQNGKAKEHLANQQVCAHDFHRVKLHDLQIRSLRDCCARTQESCRVEQQARMDLQLTVEKLMQRVENLEETIRKQGENNKRNNETINKCNRRLDDLWNRMKLVKKILEMVNGKLTSLV</sequence>
<gene>
    <name evidence="3" type="ORF">M431DRAFT_554283</name>
</gene>
<dbReference type="AlphaFoldDB" id="A0A2T4ADE4"/>
<feature type="compositionally biased region" description="Basic and acidic residues" evidence="2">
    <location>
        <begin position="73"/>
        <end position="91"/>
    </location>
</feature>
<dbReference type="GeneID" id="36629977"/>
<proteinExistence type="predicted"/>
<evidence type="ECO:0000256" key="1">
    <source>
        <dbReference type="SAM" id="Coils"/>
    </source>
</evidence>
<evidence type="ECO:0000313" key="4">
    <source>
        <dbReference type="Proteomes" id="UP000241690"/>
    </source>
</evidence>
<evidence type="ECO:0000313" key="3">
    <source>
        <dbReference type="EMBL" id="PTB55110.1"/>
    </source>
</evidence>
<dbReference type="EMBL" id="KZ679680">
    <property type="protein sequence ID" value="PTB55110.1"/>
    <property type="molecule type" value="Genomic_DNA"/>
</dbReference>
<protein>
    <submittedName>
        <fullName evidence="3">Uncharacterized protein</fullName>
    </submittedName>
</protein>
<name>A0A2T4ADE4_TRIHA</name>
<feature type="compositionally biased region" description="Acidic residues" evidence="2">
    <location>
        <begin position="37"/>
        <end position="72"/>
    </location>
</feature>
<dbReference type="RefSeq" id="XP_024774787.1">
    <property type="nucleotide sequence ID" value="XM_024921396.1"/>
</dbReference>